<evidence type="ECO:0008006" key="3">
    <source>
        <dbReference type="Google" id="ProtNLM"/>
    </source>
</evidence>
<dbReference type="AlphaFoldDB" id="A0A4R2HSI4"/>
<protein>
    <recommendedName>
        <fullName evidence="3">Endonuclease/exonuclease/phosphatase family protein</fullName>
    </recommendedName>
</protein>
<dbReference type="RefSeq" id="WP_199238041.1">
    <property type="nucleotide sequence ID" value="NZ_SLWN01000002.1"/>
</dbReference>
<evidence type="ECO:0000313" key="1">
    <source>
        <dbReference type="EMBL" id="TCO34212.1"/>
    </source>
</evidence>
<organism evidence="1 2">
    <name type="scientific">Kribbella steppae</name>
    <dbReference type="NCBI Taxonomy" id="2512223"/>
    <lineage>
        <taxon>Bacteria</taxon>
        <taxon>Bacillati</taxon>
        <taxon>Actinomycetota</taxon>
        <taxon>Actinomycetes</taxon>
        <taxon>Propionibacteriales</taxon>
        <taxon>Kribbellaceae</taxon>
        <taxon>Kribbella</taxon>
    </lineage>
</organism>
<reference evidence="1 2" key="1">
    <citation type="journal article" date="2015" name="Stand. Genomic Sci.">
        <title>Genomic Encyclopedia of Bacterial and Archaeal Type Strains, Phase III: the genomes of soil and plant-associated and newly described type strains.</title>
        <authorList>
            <person name="Whitman W.B."/>
            <person name="Woyke T."/>
            <person name="Klenk H.P."/>
            <person name="Zhou Y."/>
            <person name="Lilburn T.G."/>
            <person name="Beck B.J."/>
            <person name="De Vos P."/>
            <person name="Vandamme P."/>
            <person name="Eisen J.A."/>
            <person name="Garrity G."/>
            <person name="Hugenholtz P."/>
            <person name="Kyrpides N.C."/>
        </authorList>
    </citation>
    <scope>NUCLEOTIDE SEQUENCE [LARGE SCALE GENOMIC DNA]</scope>
    <source>
        <strain evidence="1 2">VKM Ac-2572</strain>
    </source>
</reference>
<dbReference type="InterPro" id="IPR036691">
    <property type="entry name" value="Endo/exonu/phosph_ase_sf"/>
</dbReference>
<dbReference type="Proteomes" id="UP000294508">
    <property type="component" value="Unassembled WGS sequence"/>
</dbReference>
<name>A0A4R2HSI4_9ACTN</name>
<dbReference type="EMBL" id="SLWN01000002">
    <property type="protein sequence ID" value="TCO34212.1"/>
    <property type="molecule type" value="Genomic_DNA"/>
</dbReference>
<proteinExistence type="predicted"/>
<evidence type="ECO:0000313" key="2">
    <source>
        <dbReference type="Proteomes" id="UP000294508"/>
    </source>
</evidence>
<sequence>MSGLTVASLNTRGIPLRGSRLGERCTAIAAVFEASAVDVVNFQEVLTYYHLRQLVRRRTAS</sequence>
<dbReference type="SUPFAM" id="SSF56219">
    <property type="entry name" value="DNase I-like"/>
    <property type="match status" value="1"/>
</dbReference>
<keyword evidence="2" id="KW-1185">Reference proteome</keyword>
<gene>
    <name evidence="1" type="ORF">EV652_102277</name>
</gene>
<comment type="caution">
    <text evidence="1">The sequence shown here is derived from an EMBL/GenBank/DDBJ whole genome shotgun (WGS) entry which is preliminary data.</text>
</comment>
<accession>A0A4R2HSI4</accession>